<dbReference type="EMBL" id="ABJB010838136">
    <property type="status" value="NOT_ANNOTATED_CDS"/>
    <property type="molecule type" value="Genomic_DNA"/>
</dbReference>
<dbReference type="Gene3D" id="2.60.120.290">
    <property type="entry name" value="Spermadhesin, CUB domain"/>
    <property type="match status" value="8"/>
</dbReference>
<dbReference type="SUPFAM" id="SSF49854">
    <property type="entry name" value="Spermadhesin, CUB domain"/>
    <property type="match status" value="8"/>
</dbReference>
<feature type="region of interest" description="Disordered" evidence="3">
    <location>
        <begin position="1661"/>
        <end position="1711"/>
    </location>
</feature>
<feature type="compositionally biased region" description="Low complexity" evidence="3">
    <location>
        <begin position="159"/>
        <end position="173"/>
    </location>
</feature>
<dbReference type="VEuPathDB" id="VectorBase:ISCI007148"/>
<dbReference type="EMBL" id="ABJB011059866">
    <property type="status" value="NOT_ANNOTATED_CDS"/>
    <property type="molecule type" value="Genomic_DNA"/>
</dbReference>
<feature type="non-terminal residue" evidence="5">
    <location>
        <position position="1711"/>
    </location>
</feature>
<feature type="compositionally biased region" description="Low complexity" evidence="3">
    <location>
        <begin position="244"/>
        <end position="265"/>
    </location>
</feature>
<gene>
    <name evidence="5" type="ORF">IscW_ISCW007056</name>
</gene>
<dbReference type="VEuPathDB" id="VectorBase:ISCP_029739"/>
<dbReference type="HOGENOM" id="CLU_240581_0_0_1"/>
<accession>B7PTI3</accession>
<evidence type="ECO:0000256" key="1">
    <source>
        <dbReference type="ARBA" id="ARBA00023157"/>
    </source>
</evidence>
<evidence type="ECO:0000313" key="5">
    <source>
        <dbReference type="EMBL" id="EEC09905.1"/>
    </source>
</evidence>
<dbReference type="PANTHER" id="PTHR24255">
    <property type="entry name" value="COMPLEMENT COMPONENT 1, S SUBCOMPONENT-RELATED"/>
    <property type="match status" value="1"/>
</dbReference>
<name>B7PTI3_IXOSC</name>
<feature type="region of interest" description="Disordered" evidence="3">
    <location>
        <begin position="126"/>
        <end position="221"/>
    </location>
</feature>
<dbReference type="Proteomes" id="UP000001555">
    <property type="component" value="Unassembled WGS sequence"/>
</dbReference>
<feature type="domain" description="CUB" evidence="4">
    <location>
        <begin position="626"/>
        <end position="734"/>
    </location>
</feature>
<feature type="domain" description="CUB" evidence="4">
    <location>
        <begin position="1265"/>
        <end position="1373"/>
    </location>
</feature>
<feature type="domain" description="CUB" evidence="4">
    <location>
        <begin position="1131"/>
        <end position="1248"/>
    </location>
</feature>
<dbReference type="EMBL" id="ABJB010681178">
    <property type="status" value="NOT_ANNOTATED_CDS"/>
    <property type="molecule type" value="Genomic_DNA"/>
</dbReference>
<keyword evidence="7" id="KW-1185">Reference proteome</keyword>
<dbReference type="CDD" id="cd00041">
    <property type="entry name" value="CUB"/>
    <property type="match status" value="8"/>
</dbReference>
<comment type="caution">
    <text evidence="2">Lacks conserved residue(s) required for the propagation of feature annotation.</text>
</comment>
<dbReference type="VEuPathDB" id="VectorBase:ISCP_015313"/>
<feature type="region of interest" description="Disordered" evidence="3">
    <location>
        <begin position="1517"/>
        <end position="1546"/>
    </location>
</feature>
<evidence type="ECO:0000256" key="2">
    <source>
        <dbReference type="PROSITE-ProRule" id="PRU00059"/>
    </source>
</evidence>
<dbReference type="EMBL" id="ABJB010608158">
    <property type="status" value="NOT_ANNOTATED_CDS"/>
    <property type="molecule type" value="Genomic_DNA"/>
</dbReference>
<feature type="compositionally biased region" description="Basic residues" evidence="3">
    <location>
        <begin position="1686"/>
        <end position="1698"/>
    </location>
</feature>
<dbReference type="EMBL" id="DS785833">
    <property type="protein sequence ID" value="EEC09905.1"/>
    <property type="molecule type" value="Genomic_DNA"/>
</dbReference>
<keyword evidence="1" id="KW-1015">Disulfide bond</keyword>
<dbReference type="InParanoid" id="B7PTI3"/>
<feature type="region of interest" description="Disordered" evidence="3">
    <location>
        <begin position="234"/>
        <end position="316"/>
    </location>
</feature>
<dbReference type="PaxDb" id="6945-B7PTI3"/>
<dbReference type="InterPro" id="IPR000859">
    <property type="entry name" value="CUB_dom"/>
</dbReference>
<reference evidence="5 7" key="1">
    <citation type="submission" date="2008-03" db="EMBL/GenBank/DDBJ databases">
        <title>Annotation of Ixodes scapularis.</title>
        <authorList>
            <consortium name="Ixodes scapularis Genome Project Consortium"/>
            <person name="Caler E."/>
            <person name="Hannick L.I."/>
            <person name="Bidwell S."/>
            <person name="Joardar V."/>
            <person name="Thiagarajan M."/>
            <person name="Amedeo P."/>
            <person name="Galinsky K.J."/>
            <person name="Schobel S."/>
            <person name="Inman J."/>
            <person name="Hostetler J."/>
            <person name="Miller J."/>
            <person name="Hammond M."/>
            <person name="Megy K."/>
            <person name="Lawson D."/>
            <person name="Kodira C."/>
            <person name="Sutton G."/>
            <person name="Meyer J."/>
            <person name="Hill C.A."/>
            <person name="Birren B."/>
            <person name="Nene V."/>
            <person name="Collins F."/>
            <person name="Alarcon-Chaidez F."/>
            <person name="Wikel S."/>
            <person name="Strausberg R."/>
        </authorList>
    </citation>
    <scope>NUCLEOTIDE SEQUENCE [LARGE SCALE GENOMIC DNA]</scope>
    <source>
        <strain evidence="7">Wikel</strain>
        <strain evidence="5">Wikel colony</strain>
    </source>
</reference>
<dbReference type="EMBL" id="ABJB010028380">
    <property type="status" value="NOT_ANNOTATED_CDS"/>
    <property type="molecule type" value="Genomic_DNA"/>
</dbReference>
<evidence type="ECO:0000313" key="7">
    <source>
        <dbReference type="Proteomes" id="UP000001555"/>
    </source>
</evidence>
<feature type="domain" description="CUB" evidence="4">
    <location>
        <begin position="502"/>
        <end position="612"/>
    </location>
</feature>
<dbReference type="STRING" id="6945.B7PTI3"/>
<feature type="non-terminal residue" evidence="5">
    <location>
        <position position="1"/>
    </location>
</feature>
<dbReference type="Pfam" id="PF00431">
    <property type="entry name" value="CUB"/>
    <property type="match status" value="8"/>
</dbReference>
<dbReference type="EMBL" id="ABJB010931398">
    <property type="status" value="NOT_ANNOTATED_CDS"/>
    <property type="molecule type" value="Genomic_DNA"/>
</dbReference>
<dbReference type="OrthoDB" id="6369184at2759"/>
<dbReference type="EnsemblMetazoa" id="ISCW007056-RA">
    <property type="protein sequence ID" value="ISCW007056-PA"/>
    <property type="gene ID" value="ISCW007056"/>
</dbReference>
<dbReference type="GO" id="GO:0004252">
    <property type="term" value="F:serine-type endopeptidase activity"/>
    <property type="evidence" value="ECO:0000318"/>
    <property type="project" value="GO_Central"/>
</dbReference>
<evidence type="ECO:0000259" key="4">
    <source>
        <dbReference type="PROSITE" id="PS01180"/>
    </source>
</evidence>
<dbReference type="GO" id="GO:0005615">
    <property type="term" value="C:extracellular space"/>
    <property type="evidence" value="ECO:0000318"/>
    <property type="project" value="GO_Central"/>
</dbReference>
<dbReference type="EMBL" id="ABJB010509504">
    <property type="status" value="NOT_ANNOTATED_CDS"/>
    <property type="molecule type" value="Genomic_DNA"/>
</dbReference>
<feature type="domain" description="CUB" evidence="4">
    <location>
        <begin position="749"/>
        <end position="858"/>
    </location>
</feature>
<dbReference type="VEuPathDB" id="VectorBase:ISCI006597"/>
<evidence type="ECO:0000256" key="3">
    <source>
        <dbReference type="SAM" id="MobiDB-lite"/>
    </source>
</evidence>
<dbReference type="InterPro" id="IPR035914">
    <property type="entry name" value="Sperma_CUB_dom_sf"/>
</dbReference>
<dbReference type="SMART" id="SM00042">
    <property type="entry name" value="CUB"/>
    <property type="match status" value="8"/>
</dbReference>
<feature type="domain" description="CUB" evidence="4">
    <location>
        <begin position="1548"/>
        <end position="1656"/>
    </location>
</feature>
<feature type="domain" description="CUB" evidence="4">
    <location>
        <begin position="887"/>
        <end position="995"/>
    </location>
</feature>
<dbReference type="VEuPathDB" id="VectorBase:ISCW007056"/>
<reference evidence="6" key="2">
    <citation type="submission" date="2020-05" db="UniProtKB">
        <authorList>
            <consortium name="EnsemblMetazoa"/>
        </authorList>
    </citation>
    <scope>IDENTIFICATION</scope>
    <source>
        <strain evidence="6">wikel</strain>
    </source>
</reference>
<proteinExistence type="predicted"/>
<dbReference type="EMBL" id="ABJB010453432">
    <property type="status" value="NOT_ANNOTATED_CDS"/>
    <property type="molecule type" value="Genomic_DNA"/>
</dbReference>
<sequence length="1711" mass="191203">ASLPLPSEPQPLAFLLGVYAVLTGGLFGRVLRRDYERREETERRGSPRRGKRACPLTPVLSLSVPWQVNVVHSPLRYRRTGLCDAVDGTTASVLPDTTTMMVLGSTLEFTEMTLEEITSASSALEVDTTPSALTTVQGRPPVGISDGTTQRAQGRKLPSESSVSGTSSVTPSPRWATRSRRGRGYATSRPFAAGPENQRPPRGGTHLARGCPPGPQKEKERSFTSFWFSPAEPMSFSDGIFQGPSTTTSAPRTSSSADSSPSQRRATVEVDLGDASPPGRLLPFPLPKVNTTDPWFKNQEDESAPRAVRGESETRRGRIQCRRDRGGVTGGDALGSSRCSSSLPALFGASGAWHLRFALANSCSMHTHADTAVPAAAPSIPRQAWLPHRRASLSPGLIMVDTLSRDFRGRVRLPVIFVRRALSRDPTHGARERPGLRRYRRILGDFRRTDKTKRAVESPGHHHTKLLMDGLRRFSRALHKGTHMSTVASKWADSRYIHQGVCDYCLFDGEGNLTSYNYPLEYPSNLDCTYRVKRVGGACALELTLHDFDVEDSEDCRNDYLKVDGKLFCGSLKHRGRREIVDFPKNSDELTFYFHTNGVGSGKGFWIEVARRPGSCDARKNIIGACEERHSQEEFMLWSPDFPEPYGPDQKCWYYIRRASSAVCGLELTFFNFELEASDGCVYDFLDVDGQKLCGSITPGAVRVFMFNRDQLLIHFNSDSQTNKRGFHVKARQITTCYPGSMLPAPPLCDVCTDRVSDDITSYGFPTAYRGNMLCRMTITRPSDAFCFVEMDFNEFDVEKSSRCDRDFLQIDRDRYCGTMLKGHRKQMAYDTDGNAVMVFKTDESVAGKGFRVRFHQVPCAGAHRETTTAMTAGFTPGPPAAATLQCDQTFEQQEFYIQSPNYPSNYQDNQDCHYAVHRAGSDVCHLELVFASFDVESSPGCQFDYLEFGGERHCGTLPSDHSYIVPFEVAEKMLHFHSNGANTRRGFSVRGRQIKCGLGVDHQSYPGDQKSQVHGVNQLTTPSILTTTNLPPSTRKSCDLYMDKADIVPFEVAEKMLHFHSNGANTRRGFSVRGRQIKCGLGVDHQSYPGDQKSQVHGVNQLTTPSILTTTNLPPSTRKSCDLYMDKAACVPVVHQLTLRPVFPQMEFELESRNYPSDYEDGTDCLYTVRRAHGNICQMEVTFLDFQLQPSDSCQGDYLAIDDIRVCGAVVPGTTRVMDFKEPQKVMRFHTDESQSDRGFHIVVKQNECDSVYSTPATAGDLDCDETFSKPEGQIVSLNFPQNYGNNLDCRYTVRKMSSSVCRLEMRFMRFDVESSTNCEYDYLDIDGQKLCGIFSGNTSELVQFTSAQMVFRFRTDHSSNRPGFHIKARQVQCGSRVPPVTNLGKAPALGVPCTYEFCDRSGVFYSQGFPGPYPNQMSCTYRVLALPGHCRVELSFVQFNLESHKKPDGQCGADFMEINNVRYCNRQLEGQIRILDFKDSPRSITMHFITNDHNAGRGFLGFYKQLACEGHNRVPDRPVPAEPPSLFEPGFEPPRQPPDTQRQPSCDRLYALREFELESPGYPSSYPPGLDCRYFIRRLNDGICALRVTFDSFDLEDSPSCHNDYFEVDGHKICGQLPPGKAKEVPLRDFQTTFRFHSKGAVEHRGFLVQVVQVPCQGPPSFDAQPSPPGRYPHHSAMGPAGHSHPHPHPGKKPPKRLSNPCERLKGQH</sequence>
<evidence type="ECO:0000313" key="6">
    <source>
        <dbReference type="EnsemblMetazoa" id="ISCW007056-PA"/>
    </source>
</evidence>
<feature type="compositionally biased region" description="Polar residues" evidence="3">
    <location>
        <begin position="126"/>
        <end position="137"/>
    </location>
</feature>
<feature type="domain" description="CUB" evidence="4">
    <location>
        <begin position="1395"/>
        <end position="1508"/>
    </location>
</feature>
<feature type="compositionally biased region" description="Basic and acidic residues" evidence="3">
    <location>
        <begin position="298"/>
        <end position="316"/>
    </location>
</feature>
<protein>
    <recommendedName>
        <fullName evidence="4">CUB domain-containing protein</fullName>
    </recommendedName>
</protein>
<dbReference type="EMBL" id="ABJB010454386">
    <property type="status" value="NOT_ANNOTATED_CDS"/>
    <property type="molecule type" value="Genomic_DNA"/>
</dbReference>
<dbReference type="EMBL" id="ABJB011139340">
    <property type="status" value="NOT_ANNOTATED_CDS"/>
    <property type="molecule type" value="Genomic_DNA"/>
</dbReference>
<dbReference type="PANTHER" id="PTHR24255:SF31">
    <property type="entry name" value="CUBILIN-LIKE PROTEIN"/>
    <property type="match status" value="1"/>
</dbReference>
<organism>
    <name type="scientific">Ixodes scapularis</name>
    <name type="common">Black-legged tick</name>
    <name type="synonym">Deer tick</name>
    <dbReference type="NCBI Taxonomy" id="6945"/>
    <lineage>
        <taxon>Eukaryota</taxon>
        <taxon>Metazoa</taxon>
        <taxon>Ecdysozoa</taxon>
        <taxon>Arthropoda</taxon>
        <taxon>Chelicerata</taxon>
        <taxon>Arachnida</taxon>
        <taxon>Acari</taxon>
        <taxon>Parasitiformes</taxon>
        <taxon>Ixodida</taxon>
        <taxon>Ixodoidea</taxon>
        <taxon>Ixodidae</taxon>
        <taxon>Ixodinae</taxon>
        <taxon>Ixodes</taxon>
    </lineage>
</organism>
<dbReference type="PROSITE" id="PS01180">
    <property type="entry name" value="CUB"/>
    <property type="match status" value="8"/>
</dbReference>
<dbReference type="VEuPathDB" id="VectorBase:ISCP_012416"/>